<evidence type="ECO:0000313" key="2">
    <source>
        <dbReference type="Proteomes" id="UP001442494"/>
    </source>
</evidence>
<protein>
    <submittedName>
        <fullName evidence="1">Uncharacterized protein</fullName>
    </submittedName>
</protein>
<name>A0ABV0JYE1_9CYAN</name>
<reference evidence="1 2" key="1">
    <citation type="submission" date="2022-04" db="EMBL/GenBank/DDBJ databases">
        <title>Positive selection, recombination, and allopatry shape intraspecific diversity of widespread and dominant cyanobacteria.</title>
        <authorList>
            <person name="Wei J."/>
            <person name="Shu W."/>
            <person name="Hu C."/>
        </authorList>
    </citation>
    <scope>NUCLEOTIDE SEQUENCE [LARGE SCALE GENOMIC DNA]</scope>
    <source>
        <strain evidence="1 2">GB2-A5</strain>
    </source>
</reference>
<dbReference type="EMBL" id="JAMPKK010000082">
    <property type="protein sequence ID" value="MEP0867681.1"/>
    <property type="molecule type" value="Genomic_DNA"/>
</dbReference>
<accession>A0ABV0JYE1</accession>
<dbReference type="RefSeq" id="WP_190423260.1">
    <property type="nucleotide sequence ID" value="NZ_JAMPKK010000082.1"/>
</dbReference>
<keyword evidence="2" id="KW-1185">Reference proteome</keyword>
<sequence length="61" mass="7224">METETTETAIQDKLFQPKTPLGRKLWEIRQKIVASGQPLLGWEEVEKEVTERRNERDQNIE</sequence>
<organism evidence="1 2">
    <name type="scientific">Funiculus sociatus GB2-A5</name>
    <dbReference type="NCBI Taxonomy" id="2933946"/>
    <lineage>
        <taxon>Bacteria</taxon>
        <taxon>Bacillati</taxon>
        <taxon>Cyanobacteriota</taxon>
        <taxon>Cyanophyceae</taxon>
        <taxon>Coleofasciculales</taxon>
        <taxon>Coleofasciculaceae</taxon>
        <taxon>Funiculus</taxon>
    </lineage>
</organism>
<dbReference type="Proteomes" id="UP001442494">
    <property type="component" value="Unassembled WGS sequence"/>
</dbReference>
<evidence type="ECO:0000313" key="1">
    <source>
        <dbReference type="EMBL" id="MEP0867681.1"/>
    </source>
</evidence>
<gene>
    <name evidence="1" type="ORF">NDI37_24845</name>
</gene>
<comment type="caution">
    <text evidence="1">The sequence shown here is derived from an EMBL/GenBank/DDBJ whole genome shotgun (WGS) entry which is preliminary data.</text>
</comment>
<proteinExistence type="predicted"/>